<reference evidence="1 2" key="1">
    <citation type="journal article" date="2024" name="Front. Microbiol.">
        <title>Transcriptomic insights into the dominance of two phototrophs throughout the water column of a tropical hypersaline-alkaline crater lake (Dziani Dzaha, Mayotte).</title>
        <authorList>
            <person name="Duperron S."/>
            <person name="Halary S."/>
            <person name="Bouly J.-P."/>
            <person name="Roussel T."/>
            <person name="Hugoni M."/>
            <person name="Bruto M."/>
            <person name="Oger P."/>
            <person name="Duval C."/>
            <person name="Woo A."/>
            <person name="Jezequiel D."/>
            <person name="Ader M."/>
            <person name="Leboulanger C."/>
            <person name="Agogue H."/>
            <person name="Grossi V."/>
            <person name="Trousselier M."/>
            <person name="Bernard C."/>
        </authorList>
    </citation>
    <scope>NUCLEOTIDE SEQUENCE [LARGE SCALE GENOMIC DNA]</scope>
    <source>
        <strain evidence="1 2">PMC 851.14</strain>
    </source>
</reference>
<evidence type="ECO:0000313" key="2">
    <source>
        <dbReference type="Proteomes" id="UP001387447"/>
    </source>
</evidence>
<dbReference type="EMBL" id="JBBWYZ010000006">
    <property type="protein sequence ID" value="MEK9511531.1"/>
    <property type="molecule type" value="Genomic_DNA"/>
</dbReference>
<accession>A0ABU9EHX2</accession>
<sequence>MDMGGFGGGFTSVICGIEIDHRTALHDKIMMDMGWVWGRVLPVVICGNWRLTAEPAPTLNNQLLNGYGVGLGAGLQFYLGIED</sequence>
<evidence type="ECO:0000313" key="1">
    <source>
        <dbReference type="EMBL" id="MEK9511531.1"/>
    </source>
</evidence>
<name>A0ABU9EHX2_LIMFS</name>
<proteinExistence type="predicted"/>
<gene>
    <name evidence="1" type="ORF">AAEJ74_07455</name>
</gene>
<keyword evidence="2" id="KW-1185">Reference proteome</keyword>
<comment type="caution">
    <text evidence="1">The sequence shown here is derived from an EMBL/GenBank/DDBJ whole genome shotgun (WGS) entry which is preliminary data.</text>
</comment>
<organism evidence="1 2">
    <name type="scientific">Limnospira fusiformis PMC 851.14</name>
    <dbReference type="NCBI Taxonomy" id="2219512"/>
    <lineage>
        <taxon>Bacteria</taxon>
        <taxon>Bacillati</taxon>
        <taxon>Cyanobacteriota</taxon>
        <taxon>Cyanophyceae</taxon>
        <taxon>Oscillatoriophycideae</taxon>
        <taxon>Oscillatoriales</taxon>
        <taxon>Sirenicapillariaceae</taxon>
        <taxon>Limnospira</taxon>
    </lineage>
</organism>
<dbReference type="RefSeq" id="WP_368662921.1">
    <property type="nucleotide sequence ID" value="NZ_JBBWYZ010000006.1"/>
</dbReference>
<protein>
    <submittedName>
        <fullName evidence="1">Uncharacterized protein</fullName>
    </submittedName>
</protein>
<dbReference type="Proteomes" id="UP001387447">
    <property type="component" value="Unassembled WGS sequence"/>
</dbReference>